<sequence>MAKERDLTVQQTVEAAQHLHTQIEQLQQSLILRVQLQEITETQYNELVQLAREGIAFLQSCQANTIVTAEWITRRDDLIARAQALIADANKA</sequence>
<comment type="caution">
    <text evidence="1">The sequence shown here is derived from an EMBL/GenBank/DDBJ whole genome shotgun (WGS) entry which is preliminary data.</text>
</comment>
<dbReference type="RefSeq" id="WP_220203796.1">
    <property type="nucleotide sequence ID" value="NZ_BNJK01000001.1"/>
</dbReference>
<gene>
    <name evidence="1" type="ORF">KSF_030350</name>
</gene>
<organism evidence="1 2">
    <name type="scientific">Reticulibacter mediterranei</name>
    <dbReference type="NCBI Taxonomy" id="2778369"/>
    <lineage>
        <taxon>Bacteria</taxon>
        <taxon>Bacillati</taxon>
        <taxon>Chloroflexota</taxon>
        <taxon>Ktedonobacteria</taxon>
        <taxon>Ktedonobacterales</taxon>
        <taxon>Reticulibacteraceae</taxon>
        <taxon>Reticulibacter</taxon>
    </lineage>
</organism>
<protein>
    <submittedName>
        <fullName evidence="1">Uncharacterized protein</fullName>
    </submittedName>
</protein>
<evidence type="ECO:0000313" key="1">
    <source>
        <dbReference type="EMBL" id="GHO92987.1"/>
    </source>
</evidence>
<dbReference type="Proteomes" id="UP000597444">
    <property type="component" value="Unassembled WGS sequence"/>
</dbReference>
<keyword evidence="2" id="KW-1185">Reference proteome</keyword>
<proteinExistence type="predicted"/>
<dbReference type="AlphaFoldDB" id="A0A8J3N3D0"/>
<reference evidence="1" key="1">
    <citation type="submission" date="2020-10" db="EMBL/GenBank/DDBJ databases">
        <title>Taxonomic study of unclassified bacteria belonging to the class Ktedonobacteria.</title>
        <authorList>
            <person name="Yabe S."/>
            <person name="Wang C.M."/>
            <person name="Zheng Y."/>
            <person name="Sakai Y."/>
            <person name="Cavaletti L."/>
            <person name="Monciardini P."/>
            <person name="Donadio S."/>
        </authorList>
    </citation>
    <scope>NUCLEOTIDE SEQUENCE</scope>
    <source>
        <strain evidence="1">ID150040</strain>
    </source>
</reference>
<evidence type="ECO:0000313" key="2">
    <source>
        <dbReference type="Proteomes" id="UP000597444"/>
    </source>
</evidence>
<dbReference type="EMBL" id="BNJK01000001">
    <property type="protein sequence ID" value="GHO92987.1"/>
    <property type="molecule type" value="Genomic_DNA"/>
</dbReference>
<accession>A0A8J3N3D0</accession>
<name>A0A8J3N3D0_9CHLR</name>